<dbReference type="PANTHER" id="PTHR35526:SF3">
    <property type="entry name" value="ANTI-SIGMA-F FACTOR RSBW"/>
    <property type="match status" value="1"/>
</dbReference>
<proteinExistence type="predicted"/>
<sequence>MEYKCRIYCAKEKLCELRTFVKKVLDKMHVSERQKNELILAVDEVCTNVIVHSHRCDDRHYLELTIKDPTPGALVFEILDYGDGFDIARYEAPTLEEIIKTKRKGGLGLRLVKKIMDGVEYEYTPKKHTYRLFKKCELTQ</sequence>
<name>A0AAU9CLF0_9BACT</name>
<keyword evidence="1" id="KW-0723">Serine/threonine-protein kinase</keyword>
<reference evidence="3 4" key="1">
    <citation type="submission" date="2021-12" db="EMBL/GenBank/DDBJ databases">
        <title>Genome sequencing of bacteria with rrn-lacking chromosome and rrn-plasmid.</title>
        <authorList>
            <person name="Anda M."/>
            <person name="Iwasaki W."/>
        </authorList>
    </citation>
    <scope>NUCLEOTIDE SEQUENCE [LARGE SCALE GENOMIC DNA]</scope>
    <source>
        <strain evidence="3 4">DSM 100852</strain>
    </source>
</reference>
<dbReference type="Gene3D" id="3.30.565.10">
    <property type="entry name" value="Histidine kinase-like ATPase, C-terminal domain"/>
    <property type="match status" value="1"/>
</dbReference>
<dbReference type="PANTHER" id="PTHR35526">
    <property type="entry name" value="ANTI-SIGMA-F FACTOR RSBW-RELATED"/>
    <property type="match status" value="1"/>
</dbReference>
<dbReference type="AlphaFoldDB" id="A0AAU9CLF0"/>
<dbReference type="CDD" id="cd16936">
    <property type="entry name" value="HATPase_RsbW-like"/>
    <property type="match status" value="1"/>
</dbReference>
<dbReference type="SUPFAM" id="SSF55874">
    <property type="entry name" value="ATPase domain of HSP90 chaperone/DNA topoisomerase II/histidine kinase"/>
    <property type="match status" value="1"/>
</dbReference>
<keyword evidence="4" id="KW-1185">Reference proteome</keyword>
<dbReference type="EMBL" id="AP025314">
    <property type="protein sequence ID" value="BDD11023.1"/>
    <property type="molecule type" value="Genomic_DNA"/>
</dbReference>
<feature type="domain" description="Histidine kinase/HSP90-like ATPase" evidence="2">
    <location>
        <begin position="12"/>
        <end position="131"/>
    </location>
</feature>
<accession>A0AAU9CLF0</accession>
<dbReference type="Pfam" id="PF13581">
    <property type="entry name" value="HATPase_c_2"/>
    <property type="match status" value="1"/>
</dbReference>
<keyword evidence="1" id="KW-0418">Kinase</keyword>
<evidence type="ECO:0000256" key="1">
    <source>
        <dbReference type="ARBA" id="ARBA00022527"/>
    </source>
</evidence>
<organism evidence="3 4">
    <name type="scientific">Fulvitalea axinellae</name>
    <dbReference type="NCBI Taxonomy" id="1182444"/>
    <lineage>
        <taxon>Bacteria</taxon>
        <taxon>Pseudomonadati</taxon>
        <taxon>Bacteroidota</taxon>
        <taxon>Cytophagia</taxon>
        <taxon>Cytophagales</taxon>
        <taxon>Persicobacteraceae</taxon>
        <taxon>Fulvitalea</taxon>
    </lineage>
</organism>
<evidence type="ECO:0000313" key="3">
    <source>
        <dbReference type="EMBL" id="BDD11023.1"/>
    </source>
</evidence>
<evidence type="ECO:0000259" key="2">
    <source>
        <dbReference type="Pfam" id="PF13581"/>
    </source>
</evidence>
<gene>
    <name evidence="3" type="ORF">FUAX_34550</name>
</gene>
<dbReference type="KEGG" id="fax:FUAX_34550"/>
<dbReference type="InterPro" id="IPR036890">
    <property type="entry name" value="HATPase_C_sf"/>
</dbReference>
<dbReference type="Proteomes" id="UP001348817">
    <property type="component" value="Chromosome"/>
</dbReference>
<evidence type="ECO:0000313" key="4">
    <source>
        <dbReference type="Proteomes" id="UP001348817"/>
    </source>
</evidence>
<protein>
    <recommendedName>
        <fullName evidence="2">Histidine kinase/HSP90-like ATPase domain-containing protein</fullName>
    </recommendedName>
</protein>
<dbReference type="InterPro" id="IPR003594">
    <property type="entry name" value="HATPase_dom"/>
</dbReference>
<dbReference type="GO" id="GO:0004674">
    <property type="term" value="F:protein serine/threonine kinase activity"/>
    <property type="evidence" value="ECO:0007669"/>
    <property type="project" value="UniProtKB-KW"/>
</dbReference>
<keyword evidence="1" id="KW-0808">Transferase</keyword>
<dbReference type="RefSeq" id="WP_338392545.1">
    <property type="nucleotide sequence ID" value="NZ_AP025314.1"/>
</dbReference>
<dbReference type="InterPro" id="IPR050267">
    <property type="entry name" value="Anti-sigma-factor_SerPK"/>
</dbReference>